<dbReference type="EMBL" id="JAKOGG010000012">
    <property type="protein sequence ID" value="MCS4557753.1"/>
    <property type="molecule type" value="Genomic_DNA"/>
</dbReference>
<evidence type="ECO:0000256" key="1">
    <source>
        <dbReference type="SAM" id="Phobius"/>
    </source>
</evidence>
<dbReference type="RefSeq" id="WP_238897229.1">
    <property type="nucleotide sequence ID" value="NZ_JAKOGG010000012.1"/>
</dbReference>
<dbReference type="Proteomes" id="UP001201549">
    <property type="component" value="Unassembled WGS sequence"/>
</dbReference>
<keyword evidence="3" id="KW-1185">Reference proteome</keyword>
<gene>
    <name evidence="2" type="ORF">L9G74_14990</name>
</gene>
<name>A0ABT2FNC5_9GAMM</name>
<keyword evidence="1" id="KW-0812">Transmembrane</keyword>
<sequence length="223" mass="24856">MHSRDDWYEIRHAIFRFVAIVLFMALMVGALALDVMVFHNGVAENGATELMQSSILALNVLMFAHLAYLYPQSRGCFVLVMGFFGTMLIRELDGLFDHIRHGFWKYPAWALTLGCIGYARFIAAGTVLSPLATLVRARQFIAISYGLVIVLLFSRIFGNGHLWHAILGEHFVRVAENVAEEGIELLGYGVLFSGCVSYYLQLCSHRKASACAREQLAASNCTL</sequence>
<keyword evidence="1" id="KW-0472">Membrane</keyword>
<feature type="transmembrane region" description="Helical" evidence="1">
    <location>
        <begin position="108"/>
        <end position="128"/>
    </location>
</feature>
<evidence type="ECO:0000313" key="3">
    <source>
        <dbReference type="Proteomes" id="UP001201549"/>
    </source>
</evidence>
<comment type="caution">
    <text evidence="2">The sequence shown here is derived from an EMBL/GenBank/DDBJ whole genome shotgun (WGS) entry which is preliminary data.</text>
</comment>
<keyword evidence="1" id="KW-1133">Transmembrane helix</keyword>
<protein>
    <submittedName>
        <fullName evidence="2">Uncharacterized protein</fullName>
    </submittedName>
</protein>
<feature type="transmembrane region" description="Helical" evidence="1">
    <location>
        <begin position="14"/>
        <end position="38"/>
    </location>
</feature>
<feature type="transmembrane region" description="Helical" evidence="1">
    <location>
        <begin position="140"/>
        <end position="162"/>
    </location>
</feature>
<reference evidence="3" key="1">
    <citation type="submission" date="2023-07" db="EMBL/GenBank/DDBJ databases">
        <title>Shewanella mangrovi sp. nov., an acetaldehyde- degrading bacterium isolated from mangrove sediment.</title>
        <authorList>
            <person name="Liu Y."/>
        </authorList>
    </citation>
    <scope>NUCLEOTIDE SEQUENCE [LARGE SCALE GENOMIC DNA]</scope>
    <source>
        <strain evidence="3">C32</strain>
    </source>
</reference>
<proteinExistence type="predicted"/>
<accession>A0ABT2FNC5</accession>
<evidence type="ECO:0000313" key="2">
    <source>
        <dbReference type="EMBL" id="MCS4557753.1"/>
    </source>
</evidence>
<organism evidence="2 3">
    <name type="scientific">Shewanella electrica</name>
    <dbReference type="NCBI Taxonomy" id="515560"/>
    <lineage>
        <taxon>Bacteria</taxon>
        <taxon>Pseudomonadati</taxon>
        <taxon>Pseudomonadota</taxon>
        <taxon>Gammaproteobacteria</taxon>
        <taxon>Alteromonadales</taxon>
        <taxon>Shewanellaceae</taxon>
        <taxon>Shewanella</taxon>
    </lineage>
</organism>
<feature type="transmembrane region" description="Helical" evidence="1">
    <location>
        <begin position="77"/>
        <end position="96"/>
    </location>
</feature>
<feature type="transmembrane region" description="Helical" evidence="1">
    <location>
        <begin position="182"/>
        <end position="200"/>
    </location>
</feature>
<feature type="transmembrane region" description="Helical" evidence="1">
    <location>
        <begin position="50"/>
        <end position="70"/>
    </location>
</feature>